<dbReference type="EMBL" id="VSSQ01051536">
    <property type="protein sequence ID" value="MPN05628.1"/>
    <property type="molecule type" value="Genomic_DNA"/>
</dbReference>
<evidence type="ECO:0000313" key="1">
    <source>
        <dbReference type="EMBL" id="MPN05628.1"/>
    </source>
</evidence>
<dbReference type="AlphaFoldDB" id="A0A645EUA8"/>
<reference evidence="1" key="1">
    <citation type="submission" date="2019-08" db="EMBL/GenBank/DDBJ databases">
        <authorList>
            <person name="Kucharzyk K."/>
            <person name="Murdoch R.W."/>
            <person name="Higgins S."/>
            <person name="Loffler F."/>
        </authorList>
    </citation>
    <scope>NUCLEOTIDE SEQUENCE</scope>
</reference>
<protein>
    <submittedName>
        <fullName evidence="1">Uncharacterized protein</fullName>
    </submittedName>
</protein>
<comment type="caution">
    <text evidence="1">The sequence shown here is derived from an EMBL/GenBank/DDBJ whole genome shotgun (WGS) entry which is preliminary data.</text>
</comment>
<sequence length="49" mass="4629">MDAAGIVCGGGDGGVTDGDGGARAVAEDSVAILSTGIHRGPRDGDLCSV</sequence>
<accession>A0A645EUA8</accession>
<proteinExistence type="predicted"/>
<gene>
    <name evidence="1" type="ORF">SDC9_152879</name>
</gene>
<organism evidence="1">
    <name type="scientific">bioreactor metagenome</name>
    <dbReference type="NCBI Taxonomy" id="1076179"/>
    <lineage>
        <taxon>unclassified sequences</taxon>
        <taxon>metagenomes</taxon>
        <taxon>ecological metagenomes</taxon>
    </lineage>
</organism>
<name>A0A645EUA8_9ZZZZ</name>